<dbReference type="InterPro" id="IPR049916">
    <property type="entry name" value="WDR72-like"/>
</dbReference>
<protein>
    <submittedName>
        <fullName evidence="1">Uncharacterized protein</fullName>
    </submittedName>
</protein>
<sequence length="224" mass="24515">STADHKDFHTKSVENDTPFLYCLLSQPDGKPLSCPPAMRLVTTYRNGQAKRYLLRGDSEGSVLLWAIPDISTAQLEAIRAQAPSQPVTAAATLTTSLTKAWSSVRPDPVGALDQVERQERQSIKLTASIYLPLQSRLVVGREDGTIVIVPATQTVMLQLLHGNHQQYHSKAPAWVDFNNLFCLRPHARAKYLSYLIRGEPSLSHNGSAAQSPGIAGHPQPVPAY</sequence>
<dbReference type="PANTHER" id="PTHR44099">
    <property type="entry name" value="RABCONNECTIN-3B, ISOFORM A"/>
    <property type="match status" value="1"/>
</dbReference>
<reference evidence="1" key="1">
    <citation type="journal article" date="2013" name="Genome Biol.">
        <title>Draft genome of the mountain pine beetle, Dendroctonus ponderosae Hopkins, a major forest pest.</title>
        <authorList>
            <person name="Keeling C.I."/>
            <person name="Yuen M.M."/>
            <person name="Liao N.Y."/>
            <person name="Docking T.R."/>
            <person name="Chan S.K."/>
            <person name="Taylor G.A."/>
            <person name="Palmquist D.L."/>
            <person name="Jackman S.D."/>
            <person name="Nguyen A."/>
            <person name="Li M."/>
            <person name="Henderson H."/>
            <person name="Janes J.K."/>
            <person name="Zhao Y."/>
            <person name="Pandoh P."/>
            <person name="Moore R."/>
            <person name="Sperling F.A."/>
            <person name="Huber D.P."/>
            <person name="Birol I."/>
            <person name="Jones S.J."/>
            <person name="Bohlmann J."/>
        </authorList>
    </citation>
    <scope>NUCLEOTIDE SEQUENCE</scope>
</reference>
<name>N6TU57_DENPD</name>
<dbReference type="AlphaFoldDB" id="N6TU57"/>
<organism evidence="1">
    <name type="scientific">Dendroctonus ponderosae</name>
    <name type="common">Mountain pine beetle</name>
    <dbReference type="NCBI Taxonomy" id="77166"/>
    <lineage>
        <taxon>Eukaryota</taxon>
        <taxon>Metazoa</taxon>
        <taxon>Ecdysozoa</taxon>
        <taxon>Arthropoda</taxon>
        <taxon>Hexapoda</taxon>
        <taxon>Insecta</taxon>
        <taxon>Pterygota</taxon>
        <taxon>Neoptera</taxon>
        <taxon>Endopterygota</taxon>
        <taxon>Coleoptera</taxon>
        <taxon>Polyphaga</taxon>
        <taxon>Cucujiformia</taxon>
        <taxon>Curculionidae</taxon>
        <taxon>Scolytinae</taxon>
        <taxon>Dendroctonus</taxon>
    </lineage>
</organism>
<feature type="non-terminal residue" evidence="1">
    <location>
        <position position="1"/>
    </location>
</feature>
<dbReference type="EMBL" id="KB741211">
    <property type="protein sequence ID" value="ENN72805.1"/>
    <property type="molecule type" value="Genomic_DNA"/>
</dbReference>
<dbReference type="OrthoDB" id="338622at2759"/>
<dbReference type="PANTHER" id="PTHR44099:SF4">
    <property type="entry name" value="RABCONNECTIN-3B, ISOFORM A"/>
    <property type="match status" value="1"/>
</dbReference>
<proteinExistence type="predicted"/>
<evidence type="ECO:0000313" key="1">
    <source>
        <dbReference type="EMBL" id="ENN72805.1"/>
    </source>
</evidence>
<gene>
    <name evidence="1" type="ORF">YQE_10609</name>
</gene>
<accession>N6TU57</accession>
<dbReference type="GO" id="GO:0005737">
    <property type="term" value="C:cytoplasm"/>
    <property type="evidence" value="ECO:0007669"/>
    <property type="project" value="TreeGrafter"/>
</dbReference>
<dbReference type="HOGENOM" id="CLU_1237691_0_0_1"/>